<evidence type="ECO:0000259" key="1">
    <source>
        <dbReference type="Pfam" id="PF13963"/>
    </source>
</evidence>
<dbReference type="Pfam" id="PF13963">
    <property type="entry name" value="Transpos_assoc"/>
    <property type="match status" value="1"/>
</dbReference>
<name>A0A8T3BPS8_DENNO</name>
<reference evidence="2" key="1">
    <citation type="journal article" date="2022" name="Front. Genet.">
        <title>Chromosome-Scale Assembly of the Dendrobium nobile Genome Provides Insights Into the Molecular Mechanism of the Biosynthesis of the Medicinal Active Ingredient of Dendrobium.</title>
        <authorList>
            <person name="Xu Q."/>
            <person name="Niu S.-C."/>
            <person name="Li K.-L."/>
            <person name="Zheng P.-J."/>
            <person name="Zhang X.-J."/>
            <person name="Jia Y."/>
            <person name="Liu Y."/>
            <person name="Niu Y.-X."/>
            <person name="Yu L.-H."/>
            <person name="Chen D.-F."/>
            <person name="Zhang G.-Q."/>
        </authorList>
    </citation>
    <scope>NUCLEOTIDE SEQUENCE</scope>
    <source>
        <tissue evidence="2">Leaf</tissue>
    </source>
</reference>
<organism evidence="2 3">
    <name type="scientific">Dendrobium nobile</name>
    <name type="common">Orchid</name>
    <dbReference type="NCBI Taxonomy" id="94219"/>
    <lineage>
        <taxon>Eukaryota</taxon>
        <taxon>Viridiplantae</taxon>
        <taxon>Streptophyta</taxon>
        <taxon>Embryophyta</taxon>
        <taxon>Tracheophyta</taxon>
        <taxon>Spermatophyta</taxon>
        <taxon>Magnoliopsida</taxon>
        <taxon>Liliopsida</taxon>
        <taxon>Asparagales</taxon>
        <taxon>Orchidaceae</taxon>
        <taxon>Epidendroideae</taxon>
        <taxon>Malaxideae</taxon>
        <taxon>Dendrobiinae</taxon>
        <taxon>Dendrobium</taxon>
    </lineage>
</organism>
<dbReference type="InterPro" id="IPR029480">
    <property type="entry name" value="Transpos_assoc"/>
</dbReference>
<dbReference type="OrthoDB" id="629391at2759"/>
<protein>
    <recommendedName>
        <fullName evidence="1">Transposase-associated domain-containing protein</fullName>
    </recommendedName>
</protein>
<evidence type="ECO:0000313" key="3">
    <source>
        <dbReference type="Proteomes" id="UP000829196"/>
    </source>
</evidence>
<sequence>MNKSWIIKSRWSLEYNKGVEDILDFAGRSKNISGKILCPCKLCINIYFYSVQVVKEHIITNGFFTDILFGINMGRMIKLLLEIQKMKALLVCLILNHKLLKLSNHI</sequence>
<accession>A0A8T3BPS8</accession>
<dbReference type="AlphaFoldDB" id="A0A8T3BPS8"/>
<keyword evidence="3" id="KW-1185">Reference proteome</keyword>
<evidence type="ECO:0000313" key="2">
    <source>
        <dbReference type="EMBL" id="KAI0515866.1"/>
    </source>
</evidence>
<dbReference type="Proteomes" id="UP000829196">
    <property type="component" value="Unassembled WGS sequence"/>
</dbReference>
<comment type="caution">
    <text evidence="2">The sequence shown here is derived from an EMBL/GenBank/DDBJ whole genome shotgun (WGS) entry which is preliminary data.</text>
</comment>
<dbReference type="EMBL" id="JAGYWB010000007">
    <property type="protein sequence ID" value="KAI0515866.1"/>
    <property type="molecule type" value="Genomic_DNA"/>
</dbReference>
<gene>
    <name evidence="2" type="ORF">KFK09_008534</name>
</gene>
<proteinExistence type="predicted"/>
<feature type="domain" description="Transposase-associated" evidence="1">
    <location>
        <begin position="3"/>
        <end position="66"/>
    </location>
</feature>